<evidence type="ECO:0000256" key="6">
    <source>
        <dbReference type="ARBA" id="ARBA00023316"/>
    </source>
</evidence>
<feature type="compositionally biased region" description="Basic and acidic residues" evidence="8">
    <location>
        <begin position="11"/>
        <end position="20"/>
    </location>
</feature>
<feature type="domain" description="L,D-TPase catalytic" evidence="9">
    <location>
        <begin position="96"/>
        <end position="253"/>
    </location>
</feature>
<dbReference type="SUPFAM" id="SSF141523">
    <property type="entry name" value="L,D-transpeptidase catalytic domain-like"/>
    <property type="match status" value="1"/>
</dbReference>
<keyword evidence="6 7" id="KW-0961">Cell wall biogenesis/degradation</keyword>
<proteinExistence type="inferred from homology"/>
<name>A0ABS9E0D0_9PROT</name>
<evidence type="ECO:0000256" key="3">
    <source>
        <dbReference type="ARBA" id="ARBA00022679"/>
    </source>
</evidence>
<dbReference type="PROSITE" id="PS52029">
    <property type="entry name" value="LD_TPASE"/>
    <property type="match status" value="1"/>
</dbReference>
<evidence type="ECO:0000313" key="10">
    <source>
        <dbReference type="EMBL" id="MCF3948451.1"/>
    </source>
</evidence>
<keyword evidence="11" id="KW-1185">Reference proteome</keyword>
<sequence length="272" mass="29597">MAAANILARSQDQRRDHDKMPLPAKSPMRRLHVILLSVTVAVYAGIMAPSVSAAPSGLPPFVLRHLDQIRIHLRCRAFHADWRRLTRLYPSKADRAFIVVDIARQRLDLFLRGRFADAWPVSTSRYGIGRQLGSFKTPTGVFRVTRIVGYGAPSNEVLGGDGPTDRTAKPIDVAHDIAASRLILGRILELQGLQPGWNRGGSVDTARRDIYIHGTANIGMLGEPASRGCVQMAPGAVLQLARLIPVGALVLITQGTNNPLRIPGPLPKQARG</sequence>
<dbReference type="InterPro" id="IPR038063">
    <property type="entry name" value="Transpep_catalytic_dom"/>
</dbReference>
<reference evidence="10 11" key="1">
    <citation type="submission" date="2022-01" db="EMBL/GenBank/DDBJ databases">
        <authorList>
            <person name="Won M."/>
            <person name="Kim S.-J."/>
            <person name="Kwon S.-W."/>
        </authorList>
    </citation>
    <scope>NUCLEOTIDE SEQUENCE [LARGE SCALE GENOMIC DNA]</scope>
    <source>
        <strain evidence="10 11">KCTC 23505</strain>
    </source>
</reference>
<comment type="pathway">
    <text evidence="1 7">Cell wall biogenesis; peptidoglycan biosynthesis.</text>
</comment>
<keyword evidence="4 7" id="KW-0133">Cell shape</keyword>
<dbReference type="CDD" id="cd16913">
    <property type="entry name" value="YkuD_like"/>
    <property type="match status" value="1"/>
</dbReference>
<feature type="active site" description="Nucleophile" evidence="7">
    <location>
        <position position="229"/>
    </location>
</feature>
<evidence type="ECO:0000259" key="9">
    <source>
        <dbReference type="PROSITE" id="PS52029"/>
    </source>
</evidence>
<dbReference type="Proteomes" id="UP001521209">
    <property type="component" value="Unassembled WGS sequence"/>
</dbReference>
<organism evidence="10 11">
    <name type="scientific">Acidiphilium iwatense</name>
    <dbReference type="NCBI Taxonomy" id="768198"/>
    <lineage>
        <taxon>Bacteria</taxon>
        <taxon>Pseudomonadati</taxon>
        <taxon>Pseudomonadota</taxon>
        <taxon>Alphaproteobacteria</taxon>
        <taxon>Acetobacterales</taxon>
        <taxon>Acidocellaceae</taxon>
        <taxon>Acidiphilium</taxon>
    </lineage>
</organism>
<gene>
    <name evidence="10" type="ORF">L2A60_17415</name>
</gene>
<evidence type="ECO:0000256" key="2">
    <source>
        <dbReference type="ARBA" id="ARBA00005992"/>
    </source>
</evidence>
<comment type="caution">
    <text evidence="10">The sequence shown here is derived from an EMBL/GenBank/DDBJ whole genome shotgun (WGS) entry which is preliminary data.</text>
</comment>
<dbReference type="EMBL" id="JAKGBZ010000053">
    <property type="protein sequence ID" value="MCF3948451.1"/>
    <property type="molecule type" value="Genomic_DNA"/>
</dbReference>
<feature type="active site" description="Proton donor/acceptor" evidence="7">
    <location>
        <position position="213"/>
    </location>
</feature>
<dbReference type="PANTHER" id="PTHR30582">
    <property type="entry name" value="L,D-TRANSPEPTIDASE"/>
    <property type="match status" value="1"/>
</dbReference>
<accession>A0ABS9E0D0</accession>
<evidence type="ECO:0000256" key="5">
    <source>
        <dbReference type="ARBA" id="ARBA00022984"/>
    </source>
</evidence>
<protein>
    <submittedName>
        <fullName evidence="10">L,D-transpeptidase</fullName>
    </submittedName>
</protein>
<evidence type="ECO:0000313" key="11">
    <source>
        <dbReference type="Proteomes" id="UP001521209"/>
    </source>
</evidence>
<evidence type="ECO:0000256" key="4">
    <source>
        <dbReference type="ARBA" id="ARBA00022960"/>
    </source>
</evidence>
<evidence type="ECO:0000256" key="1">
    <source>
        <dbReference type="ARBA" id="ARBA00004752"/>
    </source>
</evidence>
<dbReference type="InterPro" id="IPR050979">
    <property type="entry name" value="LD-transpeptidase"/>
</dbReference>
<dbReference type="Pfam" id="PF03734">
    <property type="entry name" value="YkuD"/>
    <property type="match status" value="1"/>
</dbReference>
<comment type="similarity">
    <text evidence="2">Belongs to the YkuD family.</text>
</comment>
<keyword evidence="3" id="KW-0808">Transferase</keyword>
<evidence type="ECO:0000256" key="7">
    <source>
        <dbReference type="PROSITE-ProRule" id="PRU01373"/>
    </source>
</evidence>
<dbReference type="InterPro" id="IPR005490">
    <property type="entry name" value="LD_TPept_cat_dom"/>
</dbReference>
<feature type="region of interest" description="Disordered" evidence="8">
    <location>
        <begin position="1"/>
        <end position="24"/>
    </location>
</feature>
<dbReference type="Gene3D" id="2.40.440.10">
    <property type="entry name" value="L,D-transpeptidase catalytic domain-like"/>
    <property type="match status" value="1"/>
</dbReference>
<keyword evidence="5 7" id="KW-0573">Peptidoglycan synthesis</keyword>
<evidence type="ECO:0000256" key="8">
    <source>
        <dbReference type="SAM" id="MobiDB-lite"/>
    </source>
</evidence>